<dbReference type="OrthoDB" id="5599753at2759"/>
<evidence type="ECO:0000313" key="8">
    <source>
        <dbReference type="EMBL" id="EWY90048.1"/>
    </source>
</evidence>
<dbReference type="PANTHER" id="PTHR23292">
    <property type="entry name" value="LIPOPOLYSACCHARIDE-INDUCED TUMOR NECROSIS FACTOR-ALPHA FACTOR"/>
    <property type="match status" value="1"/>
</dbReference>
<dbReference type="PROSITE" id="PS51837">
    <property type="entry name" value="LITAF"/>
    <property type="match status" value="1"/>
</dbReference>
<sequence>MEKPTPNPEHHQHHAHHSLEHDNQQPSGYKSRDFSSPLEPEQDLLSVPIHTLQSLSAPVVCPKCGVRAMTITRVKSGSFALALAGIALITRRWLLIPLPFLMSSTKDVLHQCGNCKILIAEWHRRGRTEVLAYPEVNGVEAEVKVEDKSRESHLL</sequence>
<dbReference type="GO" id="GO:0016020">
    <property type="term" value="C:membrane"/>
    <property type="evidence" value="ECO:0007669"/>
    <property type="project" value="UniProtKB-SubCell"/>
</dbReference>
<comment type="similarity">
    <text evidence="2">Belongs to the CDIP1/LITAF family.</text>
</comment>
<comment type="subcellular location">
    <subcellularLocation>
        <location evidence="1">Membrane</location>
        <topology evidence="1">Peripheral membrane protein</topology>
    </subcellularLocation>
</comment>
<proteinExistence type="inferred from homology"/>
<feature type="domain" description="LITAF" evidence="7">
    <location>
        <begin position="41"/>
        <end position="124"/>
    </location>
</feature>
<keyword evidence="4" id="KW-0862">Zinc</keyword>
<feature type="region of interest" description="Disordered" evidence="6">
    <location>
        <begin position="1"/>
        <end position="39"/>
    </location>
</feature>
<dbReference type="Pfam" id="PF10601">
    <property type="entry name" value="zf-LITAF-like"/>
    <property type="match status" value="1"/>
</dbReference>
<dbReference type="InterPro" id="IPR006629">
    <property type="entry name" value="LITAF"/>
</dbReference>
<evidence type="ECO:0000256" key="5">
    <source>
        <dbReference type="ARBA" id="ARBA00023136"/>
    </source>
</evidence>
<dbReference type="PANTHER" id="PTHR23292:SF6">
    <property type="entry name" value="FI16602P1-RELATED"/>
    <property type="match status" value="1"/>
</dbReference>
<evidence type="ECO:0000256" key="6">
    <source>
        <dbReference type="SAM" id="MobiDB-lite"/>
    </source>
</evidence>
<dbReference type="Proteomes" id="UP000030753">
    <property type="component" value="Unassembled WGS sequence"/>
</dbReference>
<keyword evidence="3" id="KW-0479">Metal-binding</keyword>
<evidence type="ECO:0000256" key="2">
    <source>
        <dbReference type="ARBA" id="ARBA00005975"/>
    </source>
</evidence>
<evidence type="ECO:0000259" key="7">
    <source>
        <dbReference type="PROSITE" id="PS51837"/>
    </source>
</evidence>
<evidence type="ECO:0000256" key="4">
    <source>
        <dbReference type="ARBA" id="ARBA00022833"/>
    </source>
</evidence>
<reference evidence="8 9" key="1">
    <citation type="submission" date="2011-06" db="EMBL/GenBank/DDBJ databases">
        <title>The Genome Sequence of Fusarium oxysporum FOSC 3-a.</title>
        <authorList>
            <consortium name="The Broad Institute Genome Sequencing Platform"/>
            <person name="Ma L.-J."/>
            <person name="Gale L.R."/>
            <person name="Schwartz D.C."/>
            <person name="Zhou S."/>
            <person name="Corby-Kistler H."/>
            <person name="Young S.K."/>
            <person name="Zeng Q."/>
            <person name="Gargeya S."/>
            <person name="Fitzgerald M."/>
            <person name="Haas B."/>
            <person name="Abouelleil A."/>
            <person name="Alvarado L."/>
            <person name="Arachchi H.M."/>
            <person name="Berlin A."/>
            <person name="Brown A."/>
            <person name="Chapman S.B."/>
            <person name="Chen Z."/>
            <person name="Dunbar C."/>
            <person name="Freedman E."/>
            <person name="Gearin G."/>
            <person name="Gellesch M."/>
            <person name="Goldberg J."/>
            <person name="Griggs A."/>
            <person name="Gujja S."/>
            <person name="Heiman D."/>
            <person name="Howarth C."/>
            <person name="Larson L."/>
            <person name="Lui A."/>
            <person name="MacDonald P.J.P."/>
            <person name="Mehta T."/>
            <person name="Montmayeur A."/>
            <person name="Murphy C."/>
            <person name="Neiman D."/>
            <person name="Pearson M."/>
            <person name="Priest M."/>
            <person name="Roberts A."/>
            <person name="Saif S."/>
            <person name="Shea T."/>
            <person name="Shenoy N."/>
            <person name="Sisk P."/>
            <person name="Stolte C."/>
            <person name="Sykes S."/>
            <person name="Wortman J."/>
            <person name="Nusbaum C."/>
            <person name="Birren B."/>
        </authorList>
    </citation>
    <scope>NUCLEOTIDE SEQUENCE [LARGE SCALE GENOMIC DNA]</scope>
    <source>
        <strain evidence="9">FOSC 3-a</strain>
    </source>
</reference>
<evidence type="ECO:0000313" key="9">
    <source>
        <dbReference type="Proteomes" id="UP000030753"/>
    </source>
</evidence>
<accession>W9I590</accession>
<gene>
    <name evidence="8" type="ORF">FOYG_07675</name>
</gene>
<evidence type="ECO:0000256" key="1">
    <source>
        <dbReference type="ARBA" id="ARBA00004170"/>
    </source>
</evidence>
<dbReference type="HOGENOM" id="CLU_095549_1_3_1"/>
<protein>
    <recommendedName>
        <fullName evidence="7">LITAF domain-containing protein</fullName>
    </recommendedName>
</protein>
<organism evidence="8 9">
    <name type="scientific">Fusarium oxysporum NRRL 32931</name>
    <dbReference type="NCBI Taxonomy" id="660029"/>
    <lineage>
        <taxon>Eukaryota</taxon>
        <taxon>Fungi</taxon>
        <taxon>Dikarya</taxon>
        <taxon>Ascomycota</taxon>
        <taxon>Pezizomycotina</taxon>
        <taxon>Sordariomycetes</taxon>
        <taxon>Hypocreomycetidae</taxon>
        <taxon>Hypocreales</taxon>
        <taxon>Nectriaceae</taxon>
        <taxon>Fusarium</taxon>
        <taxon>Fusarium oxysporum species complex</taxon>
    </lineage>
</organism>
<evidence type="ECO:0000256" key="3">
    <source>
        <dbReference type="ARBA" id="ARBA00022723"/>
    </source>
</evidence>
<dbReference type="AlphaFoldDB" id="W9I590"/>
<keyword evidence="5" id="KW-0472">Membrane</keyword>
<dbReference type="GO" id="GO:0008270">
    <property type="term" value="F:zinc ion binding"/>
    <property type="evidence" value="ECO:0007669"/>
    <property type="project" value="TreeGrafter"/>
</dbReference>
<name>W9I590_FUSOX</name>
<dbReference type="SMART" id="SM00714">
    <property type="entry name" value="LITAF"/>
    <property type="match status" value="1"/>
</dbReference>
<dbReference type="InterPro" id="IPR037519">
    <property type="entry name" value="LITAF_fam"/>
</dbReference>
<dbReference type="EMBL" id="JH717843">
    <property type="protein sequence ID" value="EWY90048.1"/>
    <property type="molecule type" value="Genomic_DNA"/>
</dbReference>